<evidence type="ECO:0000313" key="5">
    <source>
        <dbReference type="EMBL" id="EKF38272.1"/>
    </source>
</evidence>
<evidence type="ECO:0000313" key="6">
    <source>
        <dbReference type="Proteomes" id="UP000007350"/>
    </source>
</evidence>
<dbReference type="Pfam" id="PF21047">
    <property type="entry name" value="HEAT_Maestro"/>
    <property type="match status" value="1"/>
</dbReference>
<evidence type="ECO:0000259" key="4">
    <source>
        <dbReference type="Pfam" id="PF23227"/>
    </source>
</evidence>
<organism evidence="5 6">
    <name type="scientific">Trypanosoma cruzi marinkellei</name>
    <dbReference type="NCBI Taxonomy" id="85056"/>
    <lineage>
        <taxon>Eukaryota</taxon>
        <taxon>Discoba</taxon>
        <taxon>Euglenozoa</taxon>
        <taxon>Kinetoplastea</taxon>
        <taxon>Metakinetoplastina</taxon>
        <taxon>Trypanosomatida</taxon>
        <taxon>Trypanosomatidae</taxon>
        <taxon>Trypanosoma</taxon>
        <taxon>Schizotrypanum</taxon>
    </lineage>
</organism>
<dbReference type="InterPro" id="IPR055408">
    <property type="entry name" value="HEAT_MROH2B-like"/>
</dbReference>
<dbReference type="Pfam" id="PF23227">
    <property type="entry name" value="HEAT_MROH2B_C"/>
    <property type="match status" value="1"/>
</dbReference>
<feature type="domain" description="Maestro/Maestro-like HEAT-repeats" evidence="4">
    <location>
        <begin position="1060"/>
        <end position="1337"/>
    </location>
</feature>
<feature type="domain" description="Maestro-like HEAT-repeats" evidence="2">
    <location>
        <begin position="639"/>
        <end position="845"/>
    </location>
</feature>
<gene>
    <name evidence="5" type="ORF">MOQ_001522</name>
</gene>
<evidence type="ECO:0000256" key="1">
    <source>
        <dbReference type="ARBA" id="ARBA00022737"/>
    </source>
</evidence>
<dbReference type="Pfam" id="PF23210">
    <property type="entry name" value="HEAT_Maestro_2"/>
    <property type="match status" value="1"/>
</dbReference>
<accession>K2PB07</accession>
<keyword evidence="1" id="KW-0677">Repeat</keyword>
<dbReference type="PANTHER" id="PTHR23120:SF0">
    <property type="entry name" value="MAESTRO HEAT-LIKE REPEAT FAMILY MEMBER 1"/>
    <property type="match status" value="1"/>
</dbReference>
<dbReference type="InterPro" id="IPR016024">
    <property type="entry name" value="ARM-type_fold"/>
</dbReference>
<dbReference type="EMBL" id="AHKC01006551">
    <property type="protein sequence ID" value="EKF38272.1"/>
    <property type="molecule type" value="Genomic_DNA"/>
</dbReference>
<sequence length="1341" mass="147771">MQTLEHLGAEDVETKEEIRAVIMAISDSFVSEVLTYLSAFLEAKKEVHLRCAAVSILRMLVLQNRNQKLSLQPFVHDIVATVKLALGSHEDAVMRKAVVECILTICSSEADFASAVGYSDMLSYLIHCASLHDGVNEGLIAVRDISRNGLMLLASSKGALDSQLWPFIFEHMREYPAKHFLLCAFSTICNVITQLASRISHDSSCFYVDFSKHVNVPSPGMLVSIFLSQAMLIGVYRIEELLTILEAALSIAPVIDDPYAQSVEEDGGAAMPITELWSTFIPSLQQLLTTEPAREVWETEVERLIDKTLKVKQSEEWAMHLTTECLSLLQAYQQDARMFRSALIIVGIGCSRTARRDLIASAMETAVNASNHDDPEHAVGLAKCLGYVAKKHVDTALETLCRLAKGAEKRGFFLSRDKTKRVFVEGSRSVAAVGFGHACRCMEIAALPSRLDTVVFPSLLTLLRESHTSQWQMSLFEGCRLVGTAIARLDSYFFKCRDEFILSFVRFMQTTSKKKTKEETHPIAFAALESILSCTLLPPLGDNGTAALIELVKMSVTDSHMVNADKDVSVTNLFVQILRHRDCQYAMKVLEELAPLTVLEKDGGRCLAVKLIVTVLAACRASRETGVDGSAEQQPHTPVNMGCILGRLVPRILDSCPAVRIEAANAIVSGIQTARLFMEDPQQMEEEVTEEILRLGKRAHAFVDDGTLSSEKEAVSVIKSICTILAQQLQQREDTTALIKTLLFNSVFDTQKYAATGASITMHGLIRGCGGVLDASDVREVFDGLIAALQRDNLPEQVRSGVQTSIRNLTRHHVAPCFDALLRSQLPHSEAVINSFRAIANDTALGELLVQHILDFVLNSPTTIAAPSTANKPNDLQVVSPLVLSAVCAAGWVAQTDRGASVCRDHRASLYMAIVLHLSVCHRMNDHDAIVMSGTALKHVTCGTVDDVTVVRFDRYGWKNFFEKQKYLLAITEAVRYWCREGLGDTNEMDRGKAADADGRFPMEPAEPSQLTHELAQFMLPYCSHVSPTHRKAAACVCSELIAYALGDEELVRSLVTALLSMTGCDEEAETREIIIGGMANILVHPYASIHGFVPPILSATLACMEQQHASLAAKSMDIVALFAEVLEDKSFINGSFVTIATKLRSFFEHDDAELRAKSFDCFRRLYSLAHRGILERASVNQNVFPYVIPILIHLGEHDETVSIAAKAALHECLTFISLFQHEAKEQIVRMLSKPHMRTDRETDIDDIYSDVALTWVSHFNSMVREYVLQAVTFTRSPMEALRESAARILGAFINCIPQMDLSRCGVEQVSASLVKLVGAGEKSEIVRVAAARAIGCFASI</sequence>
<dbReference type="Proteomes" id="UP000007350">
    <property type="component" value="Unassembled WGS sequence"/>
</dbReference>
<evidence type="ECO:0000259" key="3">
    <source>
        <dbReference type="Pfam" id="PF23210"/>
    </source>
</evidence>
<protein>
    <submittedName>
        <fullName evidence="5">Uncharacterized protein</fullName>
    </submittedName>
</protein>
<dbReference type="InterPro" id="IPR045206">
    <property type="entry name" value="Maestro_heat-like_prot"/>
</dbReference>
<dbReference type="GO" id="GO:0005737">
    <property type="term" value="C:cytoplasm"/>
    <property type="evidence" value="ECO:0007669"/>
    <property type="project" value="TreeGrafter"/>
</dbReference>
<reference evidence="5 6" key="1">
    <citation type="journal article" date="2012" name="BMC Genomics">
        <title>Comparative genomic analysis of human infective Trypanosoma cruzi lineages with the bat-restricted subspecies T. cruzi marinkellei.</title>
        <authorList>
            <person name="Franzen O."/>
            <person name="Talavera-Lopez C."/>
            <person name="Ochaya S."/>
            <person name="Butler C.E."/>
            <person name="Messenger L.A."/>
            <person name="Lewis M.D."/>
            <person name="Llewellyn M.S."/>
            <person name="Marinkelle C.J."/>
            <person name="Tyler K.M."/>
            <person name="Miles M.A."/>
            <person name="Andersson B."/>
        </authorList>
    </citation>
    <scope>NUCLEOTIDE SEQUENCE [LARGE SCALE GENOMIC DNA]</scope>
    <source>
        <strain evidence="5 6">B7</strain>
    </source>
</reference>
<proteinExistence type="predicted"/>
<name>K2PB07_TRYCR</name>
<feature type="domain" description="MROH2B-like HEAT-repeats" evidence="3">
    <location>
        <begin position="12"/>
        <end position="568"/>
    </location>
</feature>
<dbReference type="InterPro" id="IPR048465">
    <property type="entry name" value="Maestro-like_HEAT"/>
</dbReference>
<dbReference type="Gene3D" id="1.25.10.10">
    <property type="entry name" value="Leucine-rich Repeat Variant"/>
    <property type="match status" value="2"/>
</dbReference>
<evidence type="ECO:0000259" key="2">
    <source>
        <dbReference type="Pfam" id="PF21047"/>
    </source>
</evidence>
<dbReference type="InterPro" id="IPR011989">
    <property type="entry name" value="ARM-like"/>
</dbReference>
<dbReference type="InterPro" id="IPR055406">
    <property type="entry name" value="HEAT_Maestro"/>
</dbReference>
<keyword evidence="6" id="KW-1185">Reference proteome</keyword>
<dbReference type="PANTHER" id="PTHR23120">
    <property type="entry name" value="MAESTRO-RELATED HEAT DOMAIN-CONTAINING"/>
    <property type="match status" value="1"/>
</dbReference>
<dbReference type="SUPFAM" id="SSF48371">
    <property type="entry name" value="ARM repeat"/>
    <property type="match status" value="2"/>
</dbReference>
<comment type="caution">
    <text evidence="5">The sequence shown here is derived from an EMBL/GenBank/DDBJ whole genome shotgun (WGS) entry which is preliminary data.</text>
</comment>
<dbReference type="OrthoDB" id="276027at2759"/>